<dbReference type="PANTHER" id="PTHR43096">
    <property type="entry name" value="DNAJ HOMOLOG 1, MITOCHONDRIAL-RELATED"/>
    <property type="match status" value="1"/>
</dbReference>
<dbReference type="CDD" id="cd10747">
    <property type="entry name" value="DnaJ_C"/>
    <property type="match status" value="1"/>
</dbReference>
<dbReference type="PRINTS" id="PR00625">
    <property type="entry name" value="JDOMAIN"/>
</dbReference>
<dbReference type="PANTHER" id="PTHR43096:SF10">
    <property type="entry name" value="CHAPERONE PROTEIN DNAJ A6, CHLOROPLASTIC"/>
    <property type="match status" value="1"/>
</dbReference>
<dbReference type="SUPFAM" id="SSF46565">
    <property type="entry name" value="Chaperone J-domain"/>
    <property type="match status" value="1"/>
</dbReference>
<feature type="region of interest" description="Disordered" evidence="1">
    <location>
        <begin position="160"/>
        <end position="180"/>
    </location>
</feature>
<dbReference type="Pfam" id="PF01556">
    <property type="entry name" value="DnaJ_C"/>
    <property type="match status" value="1"/>
</dbReference>
<dbReference type="InterPro" id="IPR036869">
    <property type="entry name" value="J_dom_sf"/>
</dbReference>
<evidence type="ECO:0000313" key="3">
    <source>
        <dbReference type="EMBL" id="GLR68339.1"/>
    </source>
</evidence>
<dbReference type="InterPro" id="IPR018253">
    <property type="entry name" value="DnaJ_domain_CS"/>
</dbReference>
<organism evidence="3 4">
    <name type="scientific">Acidocella aquatica</name>
    <dbReference type="NCBI Taxonomy" id="1922313"/>
    <lineage>
        <taxon>Bacteria</taxon>
        <taxon>Pseudomonadati</taxon>
        <taxon>Pseudomonadota</taxon>
        <taxon>Alphaproteobacteria</taxon>
        <taxon>Acetobacterales</taxon>
        <taxon>Acidocellaceae</taxon>
        <taxon>Acidocella</taxon>
    </lineage>
</organism>
<feature type="domain" description="J" evidence="2">
    <location>
        <begin position="4"/>
        <end position="69"/>
    </location>
</feature>
<dbReference type="RefSeq" id="WP_284259187.1">
    <property type="nucleotide sequence ID" value="NZ_BSOS01000088.1"/>
</dbReference>
<dbReference type="Pfam" id="PF00226">
    <property type="entry name" value="DnaJ"/>
    <property type="match status" value="1"/>
</dbReference>
<name>A0ABQ6AE03_9PROT</name>
<dbReference type="InterPro" id="IPR002939">
    <property type="entry name" value="DnaJ_C"/>
</dbReference>
<comment type="caution">
    <text evidence="3">The sequence shown here is derived from an EMBL/GenBank/DDBJ whole genome shotgun (WGS) entry which is preliminary data.</text>
</comment>
<evidence type="ECO:0000313" key="4">
    <source>
        <dbReference type="Proteomes" id="UP001156641"/>
    </source>
</evidence>
<evidence type="ECO:0000256" key="1">
    <source>
        <dbReference type="SAM" id="MobiDB-lite"/>
    </source>
</evidence>
<gene>
    <name evidence="3" type="ORF">GCM10010909_30200</name>
</gene>
<sequence length="293" mass="31273">MADDPYKILGVAKDATPEQIRAAYRKLAKKHHPDLNPGNKAAEEAFKSASAANELLSDSEKRARYDRGEIDASGAERAPQGFRQGPGGAGAGGFGGGNFEDIFASMFEQRGRPAGPARGQDARYALTADFLEAVNGTTKRLTLPDGQTLDVKIPHGTTDGDVLRLRGRGQPGRNGGPAGDALIEITVAPHKFFRREGQNIRMDLPISLREAVLGGKITLPTPAGPVALSIKPHSDTGTEMRLRGRGVPAHSHHHAGDLLVKLRVTIGPADAALEDFLKTWEQPDFDPRAGMTV</sequence>
<evidence type="ECO:0000259" key="2">
    <source>
        <dbReference type="PROSITE" id="PS50076"/>
    </source>
</evidence>
<dbReference type="PROSITE" id="PS00636">
    <property type="entry name" value="DNAJ_1"/>
    <property type="match status" value="1"/>
</dbReference>
<dbReference type="EMBL" id="BSOS01000088">
    <property type="protein sequence ID" value="GLR68339.1"/>
    <property type="molecule type" value="Genomic_DNA"/>
</dbReference>
<feature type="region of interest" description="Disordered" evidence="1">
    <location>
        <begin position="30"/>
        <end position="94"/>
    </location>
</feature>
<dbReference type="Gene3D" id="2.60.260.20">
    <property type="entry name" value="Urease metallochaperone UreE, N-terminal domain"/>
    <property type="match status" value="2"/>
</dbReference>
<keyword evidence="4" id="KW-1185">Reference proteome</keyword>
<protein>
    <submittedName>
        <fullName evidence="3">Molecular chaperone DnaJ</fullName>
    </submittedName>
</protein>
<accession>A0ABQ6AE03</accession>
<dbReference type="SUPFAM" id="SSF49493">
    <property type="entry name" value="HSP40/DnaJ peptide-binding domain"/>
    <property type="match status" value="2"/>
</dbReference>
<feature type="compositionally biased region" description="Gly residues" evidence="1">
    <location>
        <begin position="169"/>
        <end position="178"/>
    </location>
</feature>
<dbReference type="InterPro" id="IPR008971">
    <property type="entry name" value="HSP40/DnaJ_pept-bd"/>
</dbReference>
<dbReference type="SMART" id="SM00271">
    <property type="entry name" value="DnaJ"/>
    <property type="match status" value="1"/>
</dbReference>
<dbReference type="InterPro" id="IPR001623">
    <property type="entry name" value="DnaJ_domain"/>
</dbReference>
<reference evidence="4" key="1">
    <citation type="journal article" date="2019" name="Int. J. Syst. Evol. Microbiol.">
        <title>The Global Catalogue of Microorganisms (GCM) 10K type strain sequencing project: providing services to taxonomists for standard genome sequencing and annotation.</title>
        <authorList>
            <consortium name="The Broad Institute Genomics Platform"/>
            <consortium name="The Broad Institute Genome Sequencing Center for Infectious Disease"/>
            <person name="Wu L."/>
            <person name="Ma J."/>
        </authorList>
    </citation>
    <scope>NUCLEOTIDE SEQUENCE [LARGE SCALE GENOMIC DNA]</scope>
    <source>
        <strain evidence="4">NBRC 112502</strain>
    </source>
</reference>
<feature type="compositionally biased region" description="Gly residues" evidence="1">
    <location>
        <begin position="84"/>
        <end position="94"/>
    </location>
</feature>
<feature type="compositionally biased region" description="Basic and acidic residues" evidence="1">
    <location>
        <begin position="58"/>
        <end position="70"/>
    </location>
</feature>
<proteinExistence type="predicted"/>
<dbReference type="Proteomes" id="UP001156641">
    <property type="component" value="Unassembled WGS sequence"/>
</dbReference>
<dbReference type="CDD" id="cd06257">
    <property type="entry name" value="DnaJ"/>
    <property type="match status" value="1"/>
</dbReference>
<dbReference type="Gene3D" id="1.10.287.110">
    <property type="entry name" value="DnaJ domain"/>
    <property type="match status" value="1"/>
</dbReference>
<dbReference type="PROSITE" id="PS50076">
    <property type="entry name" value="DNAJ_2"/>
    <property type="match status" value="1"/>
</dbReference>